<keyword evidence="2" id="KW-0539">Nucleus</keyword>
<proteinExistence type="inferred from homology"/>
<protein>
    <submittedName>
        <fullName evidence="6">Dachshund-like protein 1</fullName>
    </submittedName>
</protein>
<feature type="compositionally biased region" description="Pro residues" evidence="4">
    <location>
        <begin position="199"/>
        <end position="215"/>
    </location>
</feature>
<feature type="compositionally biased region" description="Low complexity" evidence="4">
    <location>
        <begin position="167"/>
        <end position="182"/>
    </location>
</feature>
<dbReference type="InterPro" id="IPR003380">
    <property type="entry name" value="SKI/SNO/DAC"/>
</dbReference>
<reference evidence="6 7" key="1">
    <citation type="journal article" date="2010" name="Science">
        <title>Genomic comparison of the ants Camponotus floridanus and Harpegnathos saltator.</title>
        <authorList>
            <person name="Bonasio R."/>
            <person name="Zhang G."/>
            <person name="Ye C."/>
            <person name="Mutti N.S."/>
            <person name="Fang X."/>
            <person name="Qin N."/>
            <person name="Donahue G."/>
            <person name="Yang P."/>
            <person name="Li Q."/>
            <person name="Li C."/>
            <person name="Zhang P."/>
            <person name="Huang Z."/>
            <person name="Berger S.L."/>
            <person name="Reinberg D."/>
            <person name="Wang J."/>
            <person name="Liebig J."/>
        </authorList>
    </citation>
    <scope>NUCLEOTIDE SEQUENCE [LARGE SCALE GENOMIC DNA]</scope>
    <source>
        <strain evidence="7">C129</strain>
    </source>
</reference>
<dbReference type="InterPro" id="IPR052417">
    <property type="entry name" value="Dachshund_domain"/>
</dbReference>
<dbReference type="GO" id="GO:0000978">
    <property type="term" value="F:RNA polymerase II cis-regulatory region sequence-specific DNA binding"/>
    <property type="evidence" value="ECO:0007669"/>
    <property type="project" value="TreeGrafter"/>
</dbReference>
<evidence type="ECO:0000256" key="2">
    <source>
        <dbReference type="ARBA" id="ARBA00023242"/>
    </source>
</evidence>
<dbReference type="PANTHER" id="PTHR12577:SF6">
    <property type="entry name" value="DACHSHUND, ISOFORM B"/>
    <property type="match status" value="1"/>
</dbReference>
<dbReference type="SUPFAM" id="SSF46955">
    <property type="entry name" value="Putative DNA-binding domain"/>
    <property type="match status" value="1"/>
</dbReference>
<feature type="compositionally biased region" description="Basic and acidic residues" evidence="4">
    <location>
        <begin position="96"/>
        <end position="115"/>
    </location>
</feature>
<dbReference type="GO" id="GO:0005667">
    <property type="term" value="C:transcription regulator complex"/>
    <property type="evidence" value="ECO:0007669"/>
    <property type="project" value="TreeGrafter"/>
</dbReference>
<dbReference type="InterPro" id="IPR037000">
    <property type="entry name" value="Ski_DNA-bd_sf"/>
</dbReference>
<dbReference type="EMBL" id="GL442545">
    <property type="protein sequence ID" value="EFN63326.1"/>
    <property type="molecule type" value="Genomic_DNA"/>
</dbReference>
<dbReference type="PANTHER" id="PTHR12577">
    <property type="entry name" value="DACHSHUND"/>
    <property type="match status" value="1"/>
</dbReference>
<dbReference type="Gene3D" id="3.10.260.20">
    <property type="entry name" value="Ski"/>
    <property type="match status" value="1"/>
</dbReference>
<feature type="compositionally biased region" description="Basic and acidic residues" evidence="4">
    <location>
        <begin position="155"/>
        <end position="165"/>
    </location>
</feature>
<comment type="similarity">
    <text evidence="3">Belongs to the DACH/dachshund family.</text>
</comment>
<sequence length="536" mass="58133">MDTEVHVRIRTEEIVRFDLCQDAQHFLAKTHKEDRKKHALTCIEAIHISTFESHRDIRQPANTVTTLNVRNTDRIADDKDDVAECLVVSTRKNTDARFRPSMDHGAMDSSSDHSSRASPVTGSPKHPHSPSTQSQQQQLHGSSQHQPPPSHQQSHGRDQIRDHQQQHRGVPTPGSPTRGSPPQGLPLSPPPLSAGGGPGAPPGMVPRMPGLPPPGLGLLGQLGGMLSGHHGSPLELMAAHHAVLPPRSYNSPPPISTSDPTANECKLVDYRGQKVAAFIIAGDTMLCLPQAFELFLKHLVGGLHTVYTKLKRLDIVPLVCNVEQVRILRGLGAIQPGVNRCKLLSCKDFDVLYRDCTTARKVAAFAPCNCHNYASLGIISLAYYDLTSECCSPNEFQVFVGAAVVCKLHERRPFRLSRGGLSQRYSVISTRAKSVPIEKAVAASFERGRLFGSRAAKFGVTSCVNQNRGSRVAAPIVMIPARVDVESILRTWTPDSPYDIPLKGAQTAKSSAQSVEQCLPVLSGEEPSLHACGPLA</sequence>
<feature type="domain" description="SKI/SNO/DAC" evidence="5">
    <location>
        <begin position="254"/>
        <end position="357"/>
    </location>
</feature>
<feature type="compositionally biased region" description="Pro residues" evidence="4">
    <location>
        <begin position="183"/>
        <end position="192"/>
    </location>
</feature>
<dbReference type="Pfam" id="PF02437">
    <property type="entry name" value="Ski_Sno_DHD"/>
    <property type="match status" value="1"/>
</dbReference>
<dbReference type="InParanoid" id="E2AT81"/>
<dbReference type="GO" id="GO:0005634">
    <property type="term" value="C:nucleus"/>
    <property type="evidence" value="ECO:0007669"/>
    <property type="project" value="UniProtKB-SubCell"/>
</dbReference>
<evidence type="ECO:0000313" key="6">
    <source>
        <dbReference type="EMBL" id="EFN63326.1"/>
    </source>
</evidence>
<dbReference type="GO" id="GO:0000981">
    <property type="term" value="F:DNA-binding transcription factor activity, RNA polymerase II-specific"/>
    <property type="evidence" value="ECO:0007669"/>
    <property type="project" value="TreeGrafter"/>
</dbReference>
<dbReference type="AlphaFoldDB" id="E2AT81"/>
<name>E2AT81_CAMFO</name>
<evidence type="ECO:0000256" key="1">
    <source>
        <dbReference type="ARBA" id="ARBA00004123"/>
    </source>
</evidence>
<dbReference type="Proteomes" id="UP000000311">
    <property type="component" value="Unassembled WGS sequence"/>
</dbReference>
<dbReference type="CDD" id="cd21081">
    <property type="entry name" value="DHD_Dac"/>
    <property type="match status" value="1"/>
</dbReference>
<evidence type="ECO:0000313" key="7">
    <source>
        <dbReference type="Proteomes" id="UP000000311"/>
    </source>
</evidence>
<accession>E2AT81</accession>
<feature type="region of interest" description="Disordered" evidence="4">
    <location>
        <begin position="96"/>
        <end position="216"/>
    </location>
</feature>
<gene>
    <name evidence="6" type="ORF">EAG_15453</name>
</gene>
<dbReference type="FunFam" id="3.10.260.20:FF:000001">
    <property type="entry name" value="Dachshund homolog 1"/>
    <property type="match status" value="1"/>
</dbReference>
<feature type="compositionally biased region" description="Low complexity" evidence="4">
    <location>
        <begin position="129"/>
        <end position="145"/>
    </location>
</feature>
<evidence type="ECO:0000256" key="4">
    <source>
        <dbReference type="SAM" id="MobiDB-lite"/>
    </source>
</evidence>
<evidence type="ECO:0000256" key="3">
    <source>
        <dbReference type="ARBA" id="ARBA00038192"/>
    </source>
</evidence>
<comment type="subcellular location">
    <subcellularLocation>
        <location evidence="1">Nucleus</location>
    </subcellularLocation>
</comment>
<keyword evidence="7" id="KW-1185">Reference proteome</keyword>
<evidence type="ECO:0000259" key="5">
    <source>
        <dbReference type="Pfam" id="PF02437"/>
    </source>
</evidence>
<dbReference type="OrthoDB" id="6436112at2759"/>
<organism evidence="7">
    <name type="scientific">Camponotus floridanus</name>
    <name type="common">Florida carpenter ant</name>
    <dbReference type="NCBI Taxonomy" id="104421"/>
    <lineage>
        <taxon>Eukaryota</taxon>
        <taxon>Metazoa</taxon>
        <taxon>Ecdysozoa</taxon>
        <taxon>Arthropoda</taxon>
        <taxon>Hexapoda</taxon>
        <taxon>Insecta</taxon>
        <taxon>Pterygota</taxon>
        <taxon>Neoptera</taxon>
        <taxon>Endopterygota</taxon>
        <taxon>Hymenoptera</taxon>
        <taxon>Apocrita</taxon>
        <taxon>Aculeata</taxon>
        <taxon>Formicoidea</taxon>
        <taxon>Formicidae</taxon>
        <taxon>Formicinae</taxon>
        <taxon>Camponotus</taxon>
    </lineage>
</organism>
<dbReference type="InterPro" id="IPR009061">
    <property type="entry name" value="DNA-bd_dom_put_sf"/>
</dbReference>